<dbReference type="RefSeq" id="WP_141632369.1">
    <property type="nucleotide sequence ID" value="NZ_VIGB01000003.1"/>
</dbReference>
<organism evidence="1 2">
    <name type="scientific">Kitasatospora acidiphila</name>
    <dbReference type="NCBI Taxonomy" id="2567942"/>
    <lineage>
        <taxon>Bacteria</taxon>
        <taxon>Bacillati</taxon>
        <taxon>Actinomycetota</taxon>
        <taxon>Actinomycetes</taxon>
        <taxon>Kitasatosporales</taxon>
        <taxon>Streptomycetaceae</taxon>
        <taxon>Kitasatospora</taxon>
    </lineage>
</organism>
<keyword evidence="2" id="KW-1185">Reference proteome</keyword>
<protein>
    <submittedName>
        <fullName evidence="1">Uncharacterized protein</fullName>
    </submittedName>
</protein>
<gene>
    <name evidence="1" type="ORF">E6W39_04490</name>
</gene>
<dbReference type="Proteomes" id="UP000319103">
    <property type="component" value="Unassembled WGS sequence"/>
</dbReference>
<proteinExistence type="predicted"/>
<comment type="caution">
    <text evidence="1">The sequence shown here is derived from an EMBL/GenBank/DDBJ whole genome shotgun (WGS) entry which is preliminary data.</text>
</comment>
<reference evidence="1 2" key="1">
    <citation type="submission" date="2019-06" db="EMBL/GenBank/DDBJ databases">
        <title>Description of Kitasatospora acidophila sp. nov. isolated from pine grove soil, and reclassification of Streptomyces novaecaesareae to Kitasatospora novaeceasareae comb. nov.</title>
        <authorList>
            <person name="Kim M.J."/>
        </authorList>
    </citation>
    <scope>NUCLEOTIDE SEQUENCE [LARGE SCALE GENOMIC DNA]</scope>
    <source>
        <strain evidence="1 2">MMS16-CNU292</strain>
    </source>
</reference>
<evidence type="ECO:0000313" key="2">
    <source>
        <dbReference type="Proteomes" id="UP000319103"/>
    </source>
</evidence>
<name>A0A540VY03_9ACTN</name>
<sequence>MVDWEHTLSKRHLRLTTGVLGDGTFSADKAHGTVLEAGGEVFQPVTWLSSPPIAPDASCTTGSLLVIARSEEALLVKVPVKDARFCPSGDIGSPQVLIGVPQTTLDDAQAQLQNFDAE</sequence>
<dbReference type="OrthoDB" id="3870672at2"/>
<accession>A0A540VY03</accession>
<evidence type="ECO:0000313" key="1">
    <source>
        <dbReference type="EMBL" id="TQF01639.1"/>
    </source>
</evidence>
<dbReference type="EMBL" id="VIGB01000003">
    <property type="protein sequence ID" value="TQF01639.1"/>
    <property type="molecule type" value="Genomic_DNA"/>
</dbReference>
<dbReference type="AlphaFoldDB" id="A0A540VY03"/>